<evidence type="ECO:0000259" key="2">
    <source>
        <dbReference type="PROSITE" id="PS50812"/>
    </source>
</evidence>
<dbReference type="InterPro" id="IPR000313">
    <property type="entry name" value="PWWP_dom"/>
</dbReference>
<evidence type="ECO:0000313" key="3">
    <source>
        <dbReference type="EMBL" id="JAC31361.1"/>
    </source>
</evidence>
<dbReference type="FunFam" id="2.30.30.140:FF:000017">
    <property type="entry name" value="hepatoma-derived growth factor isoform X1"/>
    <property type="match status" value="1"/>
</dbReference>
<dbReference type="Pfam" id="PF00855">
    <property type="entry name" value="PWWP"/>
    <property type="match status" value="1"/>
</dbReference>
<reference evidence="3" key="1">
    <citation type="submission" date="2014-03" db="EMBL/GenBank/DDBJ databases">
        <title>The sialotranscriptome of Amblyomma triste, Amblyomma parvum and Amblyomma cajennense ticks, uncovered by 454-based RNA-seq.</title>
        <authorList>
            <person name="Garcia G.R."/>
            <person name="Gardinassi L.G."/>
            <person name="Ribeiro J.M."/>
            <person name="Anatriello E."/>
            <person name="Ferreira B.R."/>
            <person name="Moreira H.N."/>
            <person name="Mafra C."/>
            <person name="Olegario M.M."/>
            <person name="Szabo P.J."/>
            <person name="Miranda-Santos I.K."/>
            <person name="Maruyama S.R."/>
        </authorList>
    </citation>
    <scope>NUCLEOTIDE SEQUENCE</scope>
    <source>
        <strain evidence="3">Mato Grasso do Sul</strain>
        <tissue evidence="3">Salivary glands</tissue>
    </source>
</reference>
<organism evidence="3">
    <name type="scientific">Amblyomma triste</name>
    <name type="common">Neotropical tick</name>
    <dbReference type="NCBI Taxonomy" id="251400"/>
    <lineage>
        <taxon>Eukaryota</taxon>
        <taxon>Metazoa</taxon>
        <taxon>Ecdysozoa</taxon>
        <taxon>Arthropoda</taxon>
        <taxon>Chelicerata</taxon>
        <taxon>Arachnida</taxon>
        <taxon>Acari</taxon>
        <taxon>Parasitiformes</taxon>
        <taxon>Ixodida</taxon>
        <taxon>Ixodoidea</taxon>
        <taxon>Ixodidae</taxon>
        <taxon>Amblyomminae</taxon>
        <taxon>Amblyomma</taxon>
    </lineage>
</organism>
<dbReference type="PANTHER" id="PTHR12550">
    <property type="entry name" value="HEPATOMA-DERIVED GROWTH FACTOR-RELATED"/>
    <property type="match status" value="1"/>
</dbReference>
<dbReference type="SUPFAM" id="SSF63748">
    <property type="entry name" value="Tudor/PWWP/MBT"/>
    <property type="match status" value="1"/>
</dbReference>
<feature type="compositionally biased region" description="Low complexity" evidence="1">
    <location>
        <begin position="93"/>
        <end position="103"/>
    </location>
</feature>
<dbReference type="PROSITE" id="PS50812">
    <property type="entry name" value="PWWP"/>
    <property type="match status" value="1"/>
</dbReference>
<dbReference type="AlphaFoldDB" id="A0A023GAT2"/>
<dbReference type="Gene3D" id="2.30.30.140">
    <property type="match status" value="1"/>
</dbReference>
<evidence type="ECO:0000256" key="1">
    <source>
        <dbReference type="SAM" id="MobiDB-lite"/>
    </source>
</evidence>
<dbReference type="CDD" id="cd05834">
    <property type="entry name" value="PWWP_HRP"/>
    <property type="match status" value="1"/>
</dbReference>
<feature type="region of interest" description="Disordered" evidence="1">
    <location>
        <begin position="88"/>
        <end position="144"/>
    </location>
</feature>
<name>A0A023GAT2_AMBTT</name>
<proteinExistence type="evidence at transcript level"/>
<dbReference type="SMART" id="SM00293">
    <property type="entry name" value="PWWP"/>
    <property type="match status" value="1"/>
</dbReference>
<accession>A0A023GAT2</accession>
<protein>
    <submittedName>
        <fullName evidence="3">Putative transcription coactivator</fullName>
    </submittedName>
</protein>
<feature type="compositionally biased region" description="Basic and acidic residues" evidence="1">
    <location>
        <begin position="105"/>
        <end position="114"/>
    </location>
</feature>
<sequence length="144" mass="16314">MSTKQSFSVGDRVFAKVRGYPPWPARIEDCIGDKSKPKNQKYSVLFYGTYETATLNPKDLFPYKEFKDKYGQPQKRKFFNDGLWEIEHNPTVKPGSAGSGSKASAKKDAKEKPPSESGEEPEEQEESELVIDEKPSKINLNHNL</sequence>
<dbReference type="EMBL" id="GBBM01004057">
    <property type="protein sequence ID" value="JAC31361.1"/>
    <property type="molecule type" value="mRNA"/>
</dbReference>
<feature type="domain" description="PWWP" evidence="2">
    <location>
        <begin position="9"/>
        <end position="66"/>
    </location>
</feature>
<dbReference type="PANTHER" id="PTHR12550:SF70">
    <property type="entry name" value="JIL-1 ANCHORING AND STABILIZING PROTEIN, ISOFORM A"/>
    <property type="match status" value="1"/>
</dbReference>
<feature type="compositionally biased region" description="Acidic residues" evidence="1">
    <location>
        <begin position="117"/>
        <end position="130"/>
    </location>
</feature>